<dbReference type="SUPFAM" id="SSF53271">
    <property type="entry name" value="PRTase-like"/>
    <property type="match status" value="1"/>
</dbReference>
<dbReference type="InterPro" id="IPR029057">
    <property type="entry name" value="PRTase-like"/>
</dbReference>
<comment type="caution">
    <text evidence="2">The sequence shown here is derived from an EMBL/GenBank/DDBJ whole genome shotgun (WGS) entry which is preliminary data.</text>
</comment>
<evidence type="ECO:0000313" key="3">
    <source>
        <dbReference type="Proteomes" id="UP000230731"/>
    </source>
</evidence>
<dbReference type="InterPro" id="IPR051910">
    <property type="entry name" value="ComF/GntX_DNA_util-trans"/>
</dbReference>
<dbReference type="EMBL" id="PEZP01000048">
    <property type="protein sequence ID" value="PIT97746.1"/>
    <property type="molecule type" value="Genomic_DNA"/>
</dbReference>
<gene>
    <name evidence="2" type="ORF">COT71_04425</name>
</gene>
<evidence type="ECO:0008006" key="4">
    <source>
        <dbReference type="Google" id="ProtNLM"/>
    </source>
</evidence>
<dbReference type="AlphaFoldDB" id="A0A2M6WYA9"/>
<dbReference type="Gene3D" id="3.40.50.2020">
    <property type="match status" value="1"/>
</dbReference>
<accession>A0A2M6WYA9</accession>
<proteinExistence type="inferred from homology"/>
<comment type="similarity">
    <text evidence="1">Belongs to the ComF/GntX family.</text>
</comment>
<organism evidence="2 3">
    <name type="scientific">Candidatus Andersenbacteria bacterium CG10_big_fil_rev_8_21_14_0_10_54_11</name>
    <dbReference type="NCBI Taxonomy" id="1974485"/>
    <lineage>
        <taxon>Bacteria</taxon>
        <taxon>Candidatus Anderseniibacteriota</taxon>
    </lineage>
</organism>
<sequence>MLRPLRTYVRSGALRVIQIAAPPRCIECLAAGTWLCQPCLLQLSELPRVHMLHCPVCGKTAARGLVCRQCREDSMLTGAVSGLPFARPSIRRAVHWLKFRGLTALAPVLADFILPVLPSIAPMAQLRCEAVFVPLPLHRRRLVARGYNQSALLARALSHRSGIPCADLLLRTRATAPQTSLSPTLRGRNVAGAFALLPDSGTLPAKILVVDDVLTSGSTLMAAASAFPDAPEVWGVTAAR</sequence>
<dbReference type="InterPro" id="IPR000836">
    <property type="entry name" value="PRTase_dom"/>
</dbReference>
<dbReference type="PANTHER" id="PTHR47505">
    <property type="entry name" value="DNA UTILIZATION PROTEIN YHGH"/>
    <property type="match status" value="1"/>
</dbReference>
<dbReference type="PANTHER" id="PTHR47505:SF1">
    <property type="entry name" value="DNA UTILIZATION PROTEIN YHGH"/>
    <property type="match status" value="1"/>
</dbReference>
<evidence type="ECO:0000313" key="2">
    <source>
        <dbReference type="EMBL" id="PIT97746.1"/>
    </source>
</evidence>
<reference evidence="3" key="1">
    <citation type="submission" date="2017-09" db="EMBL/GenBank/DDBJ databases">
        <title>Depth-based differentiation of microbial function through sediment-hosted aquifers and enrichment of novel symbionts in the deep terrestrial subsurface.</title>
        <authorList>
            <person name="Probst A.J."/>
            <person name="Ladd B."/>
            <person name="Jarett J.K."/>
            <person name="Geller-Mcgrath D.E."/>
            <person name="Sieber C.M.K."/>
            <person name="Emerson J.B."/>
            <person name="Anantharaman K."/>
            <person name="Thomas B.C."/>
            <person name="Malmstrom R."/>
            <person name="Stieglmeier M."/>
            <person name="Klingl A."/>
            <person name="Woyke T."/>
            <person name="Ryan C.M."/>
            <person name="Banfield J.F."/>
        </authorList>
    </citation>
    <scope>NUCLEOTIDE SEQUENCE [LARGE SCALE GENOMIC DNA]</scope>
</reference>
<dbReference type="CDD" id="cd06223">
    <property type="entry name" value="PRTases_typeI"/>
    <property type="match status" value="1"/>
</dbReference>
<name>A0A2M6WYA9_9BACT</name>
<dbReference type="Proteomes" id="UP000230731">
    <property type="component" value="Unassembled WGS sequence"/>
</dbReference>
<evidence type="ECO:0000256" key="1">
    <source>
        <dbReference type="ARBA" id="ARBA00008007"/>
    </source>
</evidence>
<protein>
    <recommendedName>
        <fullName evidence="4">ComF family protein</fullName>
    </recommendedName>
</protein>